<comment type="subcellular location">
    <subcellularLocation>
        <location evidence="1 7">Cell membrane</location>
        <topology evidence="1 7">Multi-pass membrane protein</topology>
    </subcellularLocation>
</comment>
<keyword evidence="6 7" id="KW-0472">Membrane</keyword>
<dbReference type="CDD" id="cd06261">
    <property type="entry name" value="TM_PBP2"/>
    <property type="match status" value="1"/>
</dbReference>
<feature type="transmembrane region" description="Helical" evidence="7">
    <location>
        <begin position="229"/>
        <end position="253"/>
    </location>
</feature>
<evidence type="ECO:0000256" key="5">
    <source>
        <dbReference type="ARBA" id="ARBA00022989"/>
    </source>
</evidence>
<comment type="similarity">
    <text evidence="7">Belongs to the binding-protein-dependent transport system permease family.</text>
</comment>
<dbReference type="GO" id="GO:0055085">
    <property type="term" value="P:transmembrane transport"/>
    <property type="evidence" value="ECO:0007669"/>
    <property type="project" value="InterPro"/>
</dbReference>
<dbReference type="InterPro" id="IPR050366">
    <property type="entry name" value="BP-dependent_transpt_permease"/>
</dbReference>
<evidence type="ECO:0000256" key="4">
    <source>
        <dbReference type="ARBA" id="ARBA00022692"/>
    </source>
</evidence>
<dbReference type="PROSITE" id="PS50928">
    <property type="entry name" value="ABC_TM1"/>
    <property type="match status" value="1"/>
</dbReference>
<proteinExistence type="inferred from homology"/>
<evidence type="ECO:0000259" key="8">
    <source>
        <dbReference type="PROSITE" id="PS50928"/>
    </source>
</evidence>
<dbReference type="InterPro" id="IPR000515">
    <property type="entry name" value="MetI-like"/>
</dbReference>
<dbReference type="Pfam" id="PF00528">
    <property type="entry name" value="BPD_transp_1"/>
    <property type="match status" value="1"/>
</dbReference>
<dbReference type="SUPFAM" id="SSF161098">
    <property type="entry name" value="MetI-like"/>
    <property type="match status" value="1"/>
</dbReference>
<accession>G3BMI6</accession>
<evidence type="ECO:0000256" key="7">
    <source>
        <dbReference type="RuleBase" id="RU363032"/>
    </source>
</evidence>
<feature type="transmembrane region" description="Helical" evidence="7">
    <location>
        <begin position="12"/>
        <end position="35"/>
    </location>
</feature>
<dbReference type="InterPro" id="IPR025966">
    <property type="entry name" value="OppC_N"/>
</dbReference>
<protein>
    <submittedName>
        <fullName evidence="9">ABC-type dipeptide/oligopeptide/nickel transport system permease component</fullName>
    </submittedName>
</protein>
<dbReference type="InterPro" id="IPR035906">
    <property type="entry name" value="MetI-like_sf"/>
</dbReference>
<evidence type="ECO:0000256" key="6">
    <source>
        <dbReference type="ARBA" id="ARBA00023136"/>
    </source>
</evidence>
<dbReference type="PANTHER" id="PTHR43386:SF1">
    <property type="entry name" value="D,D-DIPEPTIDE TRANSPORT SYSTEM PERMEASE PROTEIN DDPC-RELATED"/>
    <property type="match status" value="1"/>
</dbReference>
<keyword evidence="3" id="KW-1003">Cell membrane</keyword>
<evidence type="ECO:0000256" key="2">
    <source>
        <dbReference type="ARBA" id="ARBA00022448"/>
    </source>
</evidence>
<sequence length="311" mass="34335">MNRIFRKLISNTASLIGLLLLLVFILIAVFAPYLAPPLFPDPYQIPRMSWDVEPQPPGFPISDDMRFVYESLGKPVTRDKAVFGTAQGGYDIFYGLIWGTRTAFRIGIITVTLSMLIGVILGSLSAYFGGWLDELLMRITDIFLSIPFLVAAMVLTTILGRGLDKVMIALVAFGWMGYARVIRGSILSTKEEVYVMAAKALGVKDFRIISFHLLPNTIFPVLVQASMNIGSMVVTAAALSFLGVGAPLGYADWGQMVSFARNWIIGSPGKAGEYWYAVFFPGIFIVLFVLSWNLVGDTLRDILDPRLRGEL</sequence>
<keyword evidence="4 7" id="KW-0812">Transmembrane</keyword>
<keyword evidence="5 7" id="KW-1133">Transmembrane helix</keyword>
<feature type="transmembrane region" description="Helical" evidence="7">
    <location>
        <begin position="106"/>
        <end position="130"/>
    </location>
</feature>
<dbReference type="PANTHER" id="PTHR43386">
    <property type="entry name" value="OLIGOPEPTIDE TRANSPORT SYSTEM PERMEASE PROTEIN APPC"/>
    <property type="match status" value="1"/>
</dbReference>
<evidence type="ECO:0000256" key="1">
    <source>
        <dbReference type="ARBA" id="ARBA00004651"/>
    </source>
</evidence>
<evidence type="ECO:0000313" key="9">
    <source>
        <dbReference type="EMBL" id="ADM94972.1"/>
    </source>
</evidence>
<organism evidence="9">
    <name type="scientific">uncultured Atribacterota bacterium</name>
    <dbReference type="NCBI Taxonomy" id="263865"/>
    <lineage>
        <taxon>Bacteria</taxon>
        <taxon>Pseudomonadati</taxon>
        <taxon>Atribacterota</taxon>
        <taxon>environmental samples</taxon>
    </lineage>
</organism>
<name>G3BMI6_9BACT</name>
<dbReference type="Gene3D" id="1.10.3720.10">
    <property type="entry name" value="MetI-like"/>
    <property type="match status" value="1"/>
</dbReference>
<dbReference type="EMBL" id="GU180080">
    <property type="protein sequence ID" value="ADM94972.1"/>
    <property type="molecule type" value="Genomic_DNA"/>
</dbReference>
<dbReference type="GO" id="GO:0005886">
    <property type="term" value="C:plasma membrane"/>
    <property type="evidence" value="ECO:0007669"/>
    <property type="project" value="UniProtKB-SubCell"/>
</dbReference>
<feature type="domain" description="ABC transmembrane type-1" evidence="8">
    <location>
        <begin position="100"/>
        <end position="296"/>
    </location>
</feature>
<reference evidence="9" key="1">
    <citation type="submission" date="2009-11" db="EMBL/GenBank/DDBJ databases">
        <title>Microbial diversity profiles of fluids from low-temperature petroleum reservoirs with and without exogenous water perturbation.</title>
        <authorList>
            <person name="Pham V.D."/>
            <person name="Hnatow L.L."/>
            <person name="Zhang S."/>
            <person name="Fallon R.D."/>
            <person name="DeLong E.F."/>
            <person name="Keeler S.J."/>
        </authorList>
    </citation>
    <scope>NUCLEOTIDE SEQUENCE</scope>
</reference>
<feature type="transmembrane region" description="Helical" evidence="7">
    <location>
        <begin position="142"/>
        <end position="160"/>
    </location>
</feature>
<feature type="transmembrane region" description="Helical" evidence="7">
    <location>
        <begin position="274"/>
        <end position="295"/>
    </location>
</feature>
<evidence type="ECO:0000256" key="3">
    <source>
        <dbReference type="ARBA" id="ARBA00022475"/>
    </source>
</evidence>
<dbReference type="Pfam" id="PF12911">
    <property type="entry name" value="OppC_N"/>
    <property type="match status" value="1"/>
</dbReference>
<keyword evidence="2 7" id="KW-0813">Transport</keyword>
<dbReference type="AlphaFoldDB" id="G3BMI6"/>